<keyword evidence="2 6" id="KW-0808">Transferase</keyword>
<name>A0ABS2T0N4_9BACI</name>
<keyword evidence="6" id="KW-0032">Aminotransferase</keyword>
<evidence type="ECO:0000256" key="2">
    <source>
        <dbReference type="ARBA" id="ARBA00022679"/>
    </source>
</evidence>
<dbReference type="InterPro" id="IPR005802">
    <property type="entry name" value="ADC_synth_comp_1"/>
</dbReference>
<dbReference type="PANTHER" id="PTHR11236:SF41">
    <property type="entry name" value="AMINODEOXYCHORISMATE SYNTHASE COMPONENT 1"/>
    <property type="match status" value="1"/>
</dbReference>
<dbReference type="SUPFAM" id="SSF56322">
    <property type="entry name" value="ADC synthase"/>
    <property type="match status" value="1"/>
</dbReference>
<dbReference type="NCBIfam" id="TIGR00553">
    <property type="entry name" value="pabB"/>
    <property type="match status" value="1"/>
</dbReference>
<dbReference type="PRINTS" id="PR00095">
    <property type="entry name" value="ANTSNTHASEI"/>
</dbReference>
<dbReference type="Gene3D" id="3.60.120.10">
    <property type="entry name" value="Anthranilate synthase"/>
    <property type="match status" value="1"/>
</dbReference>
<keyword evidence="7" id="KW-1185">Reference proteome</keyword>
<evidence type="ECO:0000256" key="3">
    <source>
        <dbReference type="SAM" id="MobiDB-lite"/>
    </source>
</evidence>
<feature type="domain" description="Anthranilate synthase component I N-terminal" evidence="5">
    <location>
        <begin position="25"/>
        <end position="155"/>
    </location>
</feature>
<feature type="domain" description="Chorismate-utilising enzyme C-terminal" evidence="4">
    <location>
        <begin position="205"/>
        <end position="458"/>
    </location>
</feature>
<evidence type="ECO:0000256" key="1">
    <source>
        <dbReference type="ARBA" id="ARBA00013139"/>
    </source>
</evidence>
<dbReference type="InterPro" id="IPR019999">
    <property type="entry name" value="Anth_synth_I-like"/>
</dbReference>
<gene>
    <name evidence="6" type="ORF">JOC54_004618</name>
</gene>
<dbReference type="EMBL" id="JAFBCV010000029">
    <property type="protein sequence ID" value="MBM7841315.1"/>
    <property type="molecule type" value="Genomic_DNA"/>
</dbReference>
<dbReference type="InterPro" id="IPR006805">
    <property type="entry name" value="Anth_synth_I_N"/>
</dbReference>
<dbReference type="NCBIfam" id="TIGR01824">
    <property type="entry name" value="PabB-clade2"/>
    <property type="match status" value="1"/>
</dbReference>
<comment type="caution">
    <text evidence="6">The sequence shown here is derived from an EMBL/GenBank/DDBJ whole genome shotgun (WGS) entry which is preliminary data.</text>
</comment>
<evidence type="ECO:0000313" key="7">
    <source>
        <dbReference type="Proteomes" id="UP001179280"/>
    </source>
</evidence>
<dbReference type="Pfam" id="PF04715">
    <property type="entry name" value="Anth_synt_I_N"/>
    <property type="match status" value="1"/>
</dbReference>
<feature type="region of interest" description="Disordered" evidence="3">
    <location>
        <begin position="286"/>
        <end position="309"/>
    </location>
</feature>
<accession>A0ABS2T0N4</accession>
<dbReference type="EC" id="2.6.1.85" evidence="1"/>
<dbReference type="Proteomes" id="UP001179280">
    <property type="component" value="Unassembled WGS sequence"/>
</dbReference>
<organism evidence="6 7">
    <name type="scientific">Shouchella xiaoxiensis</name>
    <dbReference type="NCBI Taxonomy" id="766895"/>
    <lineage>
        <taxon>Bacteria</taxon>
        <taxon>Bacillati</taxon>
        <taxon>Bacillota</taxon>
        <taxon>Bacilli</taxon>
        <taxon>Bacillales</taxon>
        <taxon>Bacillaceae</taxon>
        <taxon>Shouchella</taxon>
    </lineage>
</organism>
<dbReference type="RefSeq" id="WP_239586893.1">
    <property type="nucleotide sequence ID" value="NZ_JAFBCV010000029.1"/>
</dbReference>
<sequence>MSNSNKRKTLIEKSVVTDGEWFAKFEALTEGQSHYMLLESGRAGRYSIMGLQPEAIIKGKDKMLSVKTSNGIEHVHEGDLLQSLEEALKPYSVDKMADECGPPIQGGALGYISYDVVRQIEKLADQAQDDLLFPEIYFLVFEDLFVYDHEEHLLWICVNGSSEVDLLKRVQAYKEQWKYADKDSKDERSNREHKRIEGVKTTFSEDEFGQAVRTIKDYIRAGDVFQVNLSVRHSRPLQAEPIEVYKQLRSFNPSPYMSYMHTPEHQIVSASPELLVKKRGTELSTRPIAGTRSRGKTPSEDAELEHELTTDEKERAEHVMLVDLERNDLGRVSSYGSVEVDELLVVEKYSHVMHLVSNVKGQLAKGLSLFDCIRATFPGGTITGAPKVRTMEIIEELEPVRRGIYTGSIGWISFHGDMELNIVIRTMVCQDGQAYVQAGAGIVIDSNPVQEYKESIKKARALWHAYELAEKSYEMS</sequence>
<protein>
    <recommendedName>
        <fullName evidence="1">aminodeoxychorismate synthase</fullName>
        <ecNumber evidence="1">2.6.1.85</ecNumber>
    </recommendedName>
</protein>
<evidence type="ECO:0000259" key="4">
    <source>
        <dbReference type="Pfam" id="PF00425"/>
    </source>
</evidence>
<evidence type="ECO:0000259" key="5">
    <source>
        <dbReference type="Pfam" id="PF04715"/>
    </source>
</evidence>
<proteinExistence type="predicted"/>
<dbReference type="InterPro" id="IPR010118">
    <property type="entry name" value="Para-NH2Bz/anthranilate_synth"/>
</dbReference>
<dbReference type="PANTHER" id="PTHR11236">
    <property type="entry name" value="AMINOBENZOATE/ANTHRANILATE SYNTHASE"/>
    <property type="match status" value="1"/>
</dbReference>
<reference evidence="6" key="1">
    <citation type="submission" date="2021-01" db="EMBL/GenBank/DDBJ databases">
        <title>Genomic Encyclopedia of Type Strains, Phase IV (KMG-IV): sequencing the most valuable type-strain genomes for metagenomic binning, comparative biology and taxonomic classification.</title>
        <authorList>
            <person name="Goeker M."/>
        </authorList>
    </citation>
    <scope>NUCLEOTIDE SEQUENCE</scope>
    <source>
        <strain evidence="6">DSM 21943</strain>
    </source>
</reference>
<dbReference type="InterPro" id="IPR015890">
    <property type="entry name" value="Chorismate_C"/>
</dbReference>
<dbReference type="GO" id="GO:0046820">
    <property type="term" value="F:4-amino-4-deoxychorismate synthase activity"/>
    <property type="evidence" value="ECO:0007669"/>
    <property type="project" value="UniProtKB-EC"/>
</dbReference>
<dbReference type="InterPro" id="IPR005801">
    <property type="entry name" value="ADC_synthase"/>
</dbReference>
<dbReference type="Pfam" id="PF00425">
    <property type="entry name" value="Chorismate_bind"/>
    <property type="match status" value="1"/>
</dbReference>
<evidence type="ECO:0000313" key="6">
    <source>
        <dbReference type="EMBL" id="MBM7841315.1"/>
    </source>
</evidence>